<reference evidence="3" key="1">
    <citation type="submission" date="2019-03" db="EMBL/GenBank/DDBJ databases">
        <authorList>
            <person name="Mank J."/>
            <person name="Almeida P."/>
        </authorList>
    </citation>
    <scope>NUCLEOTIDE SEQUENCE</scope>
    <source>
        <strain evidence="3">78183</strain>
    </source>
</reference>
<feature type="compositionally biased region" description="Polar residues" evidence="1">
    <location>
        <begin position="257"/>
        <end position="267"/>
    </location>
</feature>
<sequence length="400" mass="44268">MANNSFNVSSGSIVHENLSLGSDFAQNHVNGQGRIIPQGLAPTIGVQPSNVFVPQRGPGQTALGRRLSAVRRTQISPLIRARIHTIVEYLPAEQSQIEALPLHPASGYTVTDIPRTAGRFLPSPAPGELLLAPNHNNVHLQSLNPNNDVRFQGQPNFPNHNLTMFNQVNHRNAYRPYGPQTRQMINFMNLDHRNHSHGNDDGVVVNPKPLSVYGPDGISRAQNPSLNRGLNQNLETSQLGVDRVRMNPRDEARDIPANQSSTSSGNEQKMDLGDGVTHSLPHKKYGPYICPKCKKICEVSQTFAAHMLTHYRVENKEQRKRRLAAKNKNKKNLHHIHSRGNGLTISPVGTKSKVPLKVYVRRKKAAGGKAEMATSEKVVEDKVQEGRGNAVFDEAYGLKW</sequence>
<feature type="region of interest" description="Disordered" evidence="1">
    <location>
        <begin position="214"/>
        <end position="276"/>
    </location>
</feature>
<dbReference type="InterPro" id="IPR036236">
    <property type="entry name" value="Znf_C2H2_sf"/>
</dbReference>
<feature type="compositionally biased region" description="Polar residues" evidence="1">
    <location>
        <begin position="220"/>
        <end position="239"/>
    </location>
</feature>
<feature type="compositionally biased region" description="Basic residues" evidence="1">
    <location>
        <begin position="326"/>
        <end position="338"/>
    </location>
</feature>
<dbReference type="EMBL" id="CAADRP010000136">
    <property type="protein sequence ID" value="VFU23809.1"/>
    <property type="molecule type" value="Genomic_DNA"/>
</dbReference>
<name>A0A6N2KFV5_SALVM</name>
<dbReference type="AlphaFoldDB" id="A0A6N2KFV5"/>
<accession>A0A6N2KFV5</accession>
<evidence type="ECO:0000313" key="3">
    <source>
        <dbReference type="EMBL" id="VFU23809.1"/>
    </source>
</evidence>
<proteinExistence type="predicted"/>
<dbReference type="SUPFAM" id="SSF57667">
    <property type="entry name" value="beta-beta-alpha zinc fingers"/>
    <property type="match status" value="1"/>
</dbReference>
<feature type="compositionally biased region" description="Basic and acidic residues" evidence="1">
    <location>
        <begin position="242"/>
        <end position="254"/>
    </location>
</feature>
<dbReference type="PROSITE" id="PS00028">
    <property type="entry name" value="ZINC_FINGER_C2H2_1"/>
    <property type="match status" value="1"/>
</dbReference>
<evidence type="ECO:0000259" key="2">
    <source>
        <dbReference type="PROSITE" id="PS00028"/>
    </source>
</evidence>
<dbReference type="InterPro" id="IPR013087">
    <property type="entry name" value="Znf_C2H2_type"/>
</dbReference>
<feature type="region of interest" description="Disordered" evidence="1">
    <location>
        <begin position="326"/>
        <end position="347"/>
    </location>
</feature>
<gene>
    <name evidence="3" type="ORF">SVIM_LOCUS39541</name>
</gene>
<organism evidence="3">
    <name type="scientific">Salix viminalis</name>
    <name type="common">Common osier</name>
    <name type="synonym">Basket willow</name>
    <dbReference type="NCBI Taxonomy" id="40686"/>
    <lineage>
        <taxon>Eukaryota</taxon>
        <taxon>Viridiplantae</taxon>
        <taxon>Streptophyta</taxon>
        <taxon>Embryophyta</taxon>
        <taxon>Tracheophyta</taxon>
        <taxon>Spermatophyta</taxon>
        <taxon>Magnoliopsida</taxon>
        <taxon>eudicotyledons</taxon>
        <taxon>Gunneridae</taxon>
        <taxon>Pentapetalae</taxon>
        <taxon>rosids</taxon>
        <taxon>fabids</taxon>
        <taxon>Malpighiales</taxon>
        <taxon>Salicaceae</taxon>
        <taxon>Saliceae</taxon>
        <taxon>Salix</taxon>
    </lineage>
</organism>
<evidence type="ECO:0000256" key="1">
    <source>
        <dbReference type="SAM" id="MobiDB-lite"/>
    </source>
</evidence>
<protein>
    <recommendedName>
        <fullName evidence="2">C2H2-type domain-containing protein</fullName>
    </recommendedName>
</protein>
<feature type="domain" description="C2H2-type" evidence="2">
    <location>
        <begin position="290"/>
        <end position="310"/>
    </location>
</feature>